<dbReference type="SUPFAM" id="SSF52980">
    <property type="entry name" value="Restriction endonuclease-like"/>
    <property type="match status" value="1"/>
</dbReference>
<dbReference type="PATRIC" id="fig|1003181.4.peg.1346"/>
<sequence length="190" mass="21906">MSAQAQIAYITPEEYLSLERQAEYKSEYFDGEIFAMTGASEAHNQIVANLMIEIGTQFKKRPCKVYANDMRVKVSPTGLYTYPDIVAVCEQRHFDDEQKDTLLNPTVIIEVLSSSTADYDRGTKFEQYRTLDSLKEYILIAQDKYHIEHYVRQANHQWLLSETNDLQDTIELPSIQCSLAVSEVYDKVEV</sequence>
<dbReference type="EMBL" id="LUTY01000473">
    <property type="protein sequence ID" value="OAD23243.1"/>
    <property type="molecule type" value="Genomic_DNA"/>
</dbReference>
<evidence type="ECO:0000259" key="1">
    <source>
        <dbReference type="Pfam" id="PF05685"/>
    </source>
</evidence>
<name>A0A176S5A3_9GAMM</name>
<dbReference type="InterPro" id="IPR008538">
    <property type="entry name" value="Uma2"/>
</dbReference>
<dbReference type="PANTHER" id="PTHR36558">
    <property type="entry name" value="GLR1098 PROTEIN"/>
    <property type="match status" value="1"/>
</dbReference>
<gene>
    <name evidence="2" type="ORF">THIOM_000932</name>
</gene>
<keyword evidence="3" id="KW-1185">Reference proteome</keyword>
<dbReference type="CDD" id="cd06260">
    <property type="entry name" value="DUF820-like"/>
    <property type="match status" value="1"/>
</dbReference>
<accession>A0A176S5A3</accession>
<feature type="domain" description="Putative restriction endonuclease" evidence="1">
    <location>
        <begin position="12"/>
        <end position="179"/>
    </location>
</feature>
<dbReference type="InterPro" id="IPR011335">
    <property type="entry name" value="Restrct_endonuc-II-like"/>
</dbReference>
<dbReference type="Gene3D" id="3.90.1570.10">
    <property type="entry name" value="tt1808, chain A"/>
    <property type="match status" value="1"/>
</dbReference>
<dbReference type="PANTHER" id="PTHR36558:SF1">
    <property type="entry name" value="RESTRICTION ENDONUCLEASE DOMAIN-CONTAINING PROTEIN-RELATED"/>
    <property type="match status" value="1"/>
</dbReference>
<dbReference type="InterPro" id="IPR012296">
    <property type="entry name" value="Nuclease_put_TT1808"/>
</dbReference>
<protein>
    <submittedName>
        <fullName evidence="2">Protein containing DUF820</fullName>
    </submittedName>
</protein>
<evidence type="ECO:0000313" key="3">
    <source>
        <dbReference type="Proteomes" id="UP000076962"/>
    </source>
</evidence>
<dbReference type="AlphaFoldDB" id="A0A176S5A3"/>
<dbReference type="Proteomes" id="UP000076962">
    <property type="component" value="Unassembled WGS sequence"/>
</dbReference>
<comment type="caution">
    <text evidence="2">The sequence shown here is derived from an EMBL/GenBank/DDBJ whole genome shotgun (WGS) entry which is preliminary data.</text>
</comment>
<reference evidence="2 3" key="1">
    <citation type="submission" date="2016-05" db="EMBL/GenBank/DDBJ databases">
        <title>Single-cell genome of chain-forming Candidatus Thiomargarita nelsonii and comparison to other large sulfur-oxidizing bacteria.</title>
        <authorList>
            <person name="Winkel M."/>
            <person name="Salman V."/>
            <person name="Woyke T."/>
            <person name="Schulz-Vogt H."/>
            <person name="Richter M."/>
            <person name="Flood B."/>
            <person name="Bailey J."/>
            <person name="Amann R."/>
            <person name="Mussmann M."/>
        </authorList>
    </citation>
    <scope>NUCLEOTIDE SEQUENCE [LARGE SCALE GENOMIC DNA]</scope>
    <source>
        <strain evidence="2 3">THI036</strain>
    </source>
</reference>
<organism evidence="2 3">
    <name type="scientific">Candidatus Thiomargarita nelsonii</name>
    <dbReference type="NCBI Taxonomy" id="1003181"/>
    <lineage>
        <taxon>Bacteria</taxon>
        <taxon>Pseudomonadati</taxon>
        <taxon>Pseudomonadota</taxon>
        <taxon>Gammaproteobacteria</taxon>
        <taxon>Thiotrichales</taxon>
        <taxon>Thiotrichaceae</taxon>
        <taxon>Thiomargarita</taxon>
    </lineage>
</organism>
<dbReference type="Pfam" id="PF05685">
    <property type="entry name" value="Uma2"/>
    <property type="match status" value="1"/>
</dbReference>
<evidence type="ECO:0000313" key="2">
    <source>
        <dbReference type="EMBL" id="OAD23243.1"/>
    </source>
</evidence>
<proteinExistence type="predicted"/>